<sequence>MVCLQRICAHIPRPRALFRSFEVFVQARALMPRSRVPGWTLLGAAIAVVASYALWHGGGKHNGPSRDAAQAPPVPVKIATVRKGDFPIYLTGLGTVQGFNTVVVRTRVDGQIERIAFKEGQLVEKGDLLAHIDRRPYQAALDQAKAKKAQDEANLANAELDLQRYTKLGEFATRKQTDTQRSMVKQLTAQIAADEAAIVNAQTQLDYTSIRAPIAGVTGFRLVDRGNIVNASTQTGIVTIAQIEPIAVIFTAPENQLPQIKDAITAGSPKTIAYSPDGKRMLSEGTLMLINNQVDTASGTIRLKAVFENKDHVLWPGQSVSTRLLVSTAKDAVVVPDDAIKHGTDGLYAYVVNKDNKAEFRRITVGKSIDGETIIEKGIAPGERVIVAGQYRVQPGSVVTETIASSGSSDD</sequence>
<dbReference type="EMBL" id="CP000115">
    <property type="protein sequence ID" value="ABA04527.1"/>
    <property type="molecule type" value="Genomic_DNA"/>
</dbReference>
<dbReference type="FunFam" id="2.40.420.20:FF:000001">
    <property type="entry name" value="Efflux RND transporter periplasmic adaptor subunit"/>
    <property type="match status" value="1"/>
</dbReference>
<keyword evidence="6 8" id="KW-0472">Membrane</keyword>
<dbReference type="Pfam" id="PF25876">
    <property type="entry name" value="HH_MFP_RND"/>
    <property type="match status" value="1"/>
</dbReference>
<evidence type="ECO:0000259" key="10">
    <source>
        <dbReference type="Pfam" id="PF25917"/>
    </source>
</evidence>
<evidence type="ECO:0000256" key="5">
    <source>
        <dbReference type="ARBA" id="ARBA00022519"/>
    </source>
</evidence>
<dbReference type="GO" id="GO:0030313">
    <property type="term" value="C:cell envelope"/>
    <property type="evidence" value="ECO:0007669"/>
    <property type="project" value="UniProtKB-SubCell"/>
</dbReference>
<evidence type="ECO:0000259" key="11">
    <source>
        <dbReference type="Pfam" id="PF25944"/>
    </source>
</evidence>
<evidence type="ECO:0000259" key="9">
    <source>
        <dbReference type="Pfam" id="PF25876"/>
    </source>
</evidence>
<keyword evidence="3" id="KW-0813">Transport</keyword>
<feature type="domain" description="Multidrug resistance protein MdtA-like C-terminal permuted SH3" evidence="12">
    <location>
        <begin position="331"/>
        <end position="389"/>
    </location>
</feature>
<comment type="similarity">
    <text evidence="2">Belongs to the membrane fusion protein (MFP) (TC 8.A.1) family.</text>
</comment>
<dbReference type="Pfam" id="PF25967">
    <property type="entry name" value="RND-MFP_C"/>
    <property type="match status" value="1"/>
</dbReference>
<dbReference type="GO" id="GO:0015562">
    <property type="term" value="F:efflux transmembrane transporter activity"/>
    <property type="evidence" value="ECO:0007669"/>
    <property type="project" value="TreeGrafter"/>
</dbReference>
<dbReference type="HOGENOM" id="CLU_018816_2_0_5"/>
<keyword evidence="8" id="KW-1133">Transmembrane helix</keyword>
<dbReference type="InterPro" id="IPR058626">
    <property type="entry name" value="MdtA-like_b-barrel"/>
</dbReference>
<dbReference type="InterPro" id="IPR058627">
    <property type="entry name" value="MdtA-like_C"/>
</dbReference>
<dbReference type="NCBIfam" id="TIGR01730">
    <property type="entry name" value="RND_mfp"/>
    <property type="match status" value="1"/>
</dbReference>
<reference evidence="13 14" key="1">
    <citation type="journal article" date="2006" name="Appl. Environ. Microbiol.">
        <title>Genome sequence of the chemolithoautotrophic nitrite-oxidizing bacterium Nitrobacter winogradskyi Nb-255.</title>
        <authorList>
            <person name="Starkenburg S.R."/>
            <person name="Chain P.S."/>
            <person name="Sayavedra-Soto L.A."/>
            <person name="Hauser L."/>
            <person name="Land M.L."/>
            <person name="Larimer F.W."/>
            <person name="Malfatti S.A."/>
            <person name="Klotz M.G."/>
            <person name="Bottomley P.J."/>
            <person name="Arp D.J."/>
            <person name="Hickey W.J."/>
        </authorList>
    </citation>
    <scope>NUCLEOTIDE SEQUENCE [LARGE SCALE GENOMIC DNA]</scope>
    <source>
        <strain evidence="14">ATCC 25391 / DSM 10237 / CIP 104748 / NCIMB 11846 / Nb-255</strain>
    </source>
</reference>
<dbReference type="Gene3D" id="2.40.420.20">
    <property type="match status" value="1"/>
</dbReference>
<dbReference type="SUPFAM" id="SSF111369">
    <property type="entry name" value="HlyD-like secretion proteins"/>
    <property type="match status" value="1"/>
</dbReference>
<dbReference type="InterPro" id="IPR058624">
    <property type="entry name" value="MdtA-like_HH"/>
</dbReference>
<dbReference type="Gene3D" id="2.40.50.100">
    <property type="match status" value="1"/>
</dbReference>
<dbReference type="Gene3D" id="1.10.287.470">
    <property type="entry name" value="Helix hairpin bin"/>
    <property type="match status" value="1"/>
</dbReference>
<dbReference type="Pfam" id="PF25917">
    <property type="entry name" value="BSH_RND"/>
    <property type="match status" value="1"/>
</dbReference>
<evidence type="ECO:0000256" key="4">
    <source>
        <dbReference type="ARBA" id="ARBA00022475"/>
    </source>
</evidence>
<accession>Q3ST64</accession>
<evidence type="ECO:0000313" key="13">
    <source>
        <dbReference type="EMBL" id="ABA04527.1"/>
    </source>
</evidence>
<comment type="subcellular location">
    <subcellularLocation>
        <location evidence="1">Cell membrane</location>
    </subcellularLocation>
</comment>
<dbReference type="InterPro" id="IPR006143">
    <property type="entry name" value="RND_pump_MFP"/>
</dbReference>
<dbReference type="InterPro" id="IPR058625">
    <property type="entry name" value="MdtA-like_BSH"/>
</dbReference>
<keyword evidence="8" id="KW-0812">Transmembrane</keyword>
<evidence type="ECO:0000256" key="8">
    <source>
        <dbReference type="SAM" id="Phobius"/>
    </source>
</evidence>
<evidence type="ECO:0000256" key="1">
    <source>
        <dbReference type="ARBA" id="ARBA00004236"/>
    </source>
</evidence>
<organism evidence="13 14">
    <name type="scientific">Nitrobacter winogradskyi (strain ATCC 25391 / DSM 10237 / CIP 104748 / NCIMB 11846 / Nb-255)</name>
    <dbReference type="NCBI Taxonomy" id="323098"/>
    <lineage>
        <taxon>Bacteria</taxon>
        <taxon>Pseudomonadati</taxon>
        <taxon>Pseudomonadota</taxon>
        <taxon>Alphaproteobacteria</taxon>
        <taxon>Hyphomicrobiales</taxon>
        <taxon>Nitrobacteraceae</taxon>
        <taxon>Nitrobacter</taxon>
    </lineage>
</organism>
<protein>
    <submittedName>
        <fullName evidence="13">Secretion protein HlyD</fullName>
    </submittedName>
</protein>
<keyword evidence="14" id="KW-1185">Reference proteome</keyword>
<gene>
    <name evidence="13" type="ordered locus">Nwi_1266</name>
</gene>
<dbReference type="PANTHER" id="PTHR30469">
    <property type="entry name" value="MULTIDRUG RESISTANCE PROTEIN MDTA"/>
    <property type="match status" value="1"/>
</dbReference>
<dbReference type="Pfam" id="PF25944">
    <property type="entry name" value="Beta-barrel_RND"/>
    <property type="match status" value="1"/>
</dbReference>
<dbReference type="AlphaFoldDB" id="Q3ST64"/>
<name>Q3ST64_NITWN</name>
<dbReference type="STRING" id="323098.Nwi_1266"/>
<proteinExistence type="inferred from homology"/>
<dbReference type="Gene3D" id="2.40.30.170">
    <property type="match status" value="1"/>
</dbReference>
<dbReference type="Proteomes" id="UP000002531">
    <property type="component" value="Chromosome"/>
</dbReference>
<feature type="domain" description="Multidrug resistance protein MdtA-like barrel-sandwich hybrid" evidence="10">
    <location>
        <begin position="100"/>
        <end position="240"/>
    </location>
</feature>
<evidence type="ECO:0000256" key="2">
    <source>
        <dbReference type="ARBA" id="ARBA00009477"/>
    </source>
</evidence>
<dbReference type="GO" id="GO:1990281">
    <property type="term" value="C:efflux pump complex"/>
    <property type="evidence" value="ECO:0007669"/>
    <property type="project" value="TreeGrafter"/>
</dbReference>
<evidence type="ECO:0000256" key="7">
    <source>
        <dbReference type="SAM" id="Coils"/>
    </source>
</evidence>
<evidence type="ECO:0000259" key="12">
    <source>
        <dbReference type="Pfam" id="PF25967"/>
    </source>
</evidence>
<feature type="transmembrane region" description="Helical" evidence="8">
    <location>
        <begin position="36"/>
        <end position="55"/>
    </location>
</feature>
<feature type="coiled-coil region" evidence="7">
    <location>
        <begin position="141"/>
        <end position="204"/>
    </location>
</feature>
<keyword evidence="4" id="KW-1003">Cell membrane</keyword>
<keyword evidence="7" id="KW-0175">Coiled coil</keyword>
<dbReference type="eggNOG" id="COG0845">
    <property type="taxonomic scope" value="Bacteria"/>
</dbReference>
<evidence type="ECO:0000256" key="6">
    <source>
        <dbReference type="ARBA" id="ARBA00023136"/>
    </source>
</evidence>
<keyword evidence="5" id="KW-0997">Cell inner membrane</keyword>
<dbReference type="PANTHER" id="PTHR30469:SF36">
    <property type="entry name" value="BLL3903 PROTEIN"/>
    <property type="match status" value="1"/>
</dbReference>
<evidence type="ECO:0000313" key="14">
    <source>
        <dbReference type="Proteomes" id="UP000002531"/>
    </source>
</evidence>
<feature type="domain" description="Multidrug resistance protein MdtA-like alpha-helical hairpin" evidence="9">
    <location>
        <begin position="141"/>
        <end position="208"/>
    </location>
</feature>
<evidence type="ECO:0000256" key="3">
    <source>
        <dbReference type="ARBA" id="ARBA00022448"/>
    </source>
</evidence>
<dbReference type="KEGG" id="nwi:Nwi_1266"/>
<feature type="domain" description="Multidrug resistance protein MdtA-like beta-barrel" evidence="11">
    <location>
        <begin position="245"/>
        <end position="326"/>
    </location>
</feature>